<dbReference type="PANTHER" id="PTHR24379">
    <property type="entry name" value="KRAB AND ZINC FINGER DOMAIN-CONTAINING"/>
    <property type="match status" value="1"/>
</dbReference>
<dbReference type="EMBL" id="JACVVK020000077">
    <property type="protein sequence ID" value="KAK7495162.1"/>
    <property type="molecule type" value="Genomic_DNA"/>
</dbReference>
<keyword evidence="4" id="KW-0862">Zinc</keyword>
<proteinExistence type="predicted"/>
<dbReference type="InterPro" id="IPR013087">
    <property type="entry name" value="Znf_C2H2_type"/>
</dbReference>
<keyword evidence="3 5" id="KW-0863">Zinc-finger</keyword>
<evidence type="ECO:0000256" key="2">
    <source>
        <dbReference type="ARBA" id="ARBA00022737"/>
    </source>
</evidence>
<gene>
    <name evidence="7" type="ORF">BaRGS_00013572</name>
</gene>
<organism evidence="7 8">
    <name type="scientific">Batillaria attramentaria</name>
    <dbReference type="NCBI Taxonomy" id="370345"/>
    <lineage>
        <taxon>Eukaryota</taxon>
        <taxon>Metazoa</taxon>
        <taxon>Spiralia</taxon>
        <taxon>Lophotrochozoa</taxon>
        <taxon>Mollusca</taxon>
        <taxon>Gastropoda</taxon>
        <taxon>Caenogastropoda</taxon>
        <taxon>Sorbeoconcha</taxon>
        <taxon>Cerithioidea</taxon>
        <taxon>Batillariidae</taxon>
        <taxon>Batillaria</taxon>
    </lineage>
</organism>
<dbReference type="PROSITE" id="PS50157">
    <property type="entry name" value="ZINC_FINGER_C2H2_2"/>
    <property type="match status" value="4"/>
</dbReference>
<feature type="domain" description="C2H2-type" evidence="6">
    <location>
        <begin position="110"/>
        <end position="137"/>
    </location>
</feature>
<evidence type="ECO:0000313" key="7">
    <source>
        <dbReference type="EMBL" id="KAK7495162.1"/>
    </source>
</evidence>
<reference evidence="7 8" key="1">
    <citation type="journal article" date="2023" name="Sci. Data">
        <title>Genome assembly of the Korean intertidal mud-creeper Batillaria attramentaria.</title>
        <authorList>
            <person name="Patra A.K."/>
            <person name="Ho P.T."/>
            <person name="Jun S."/>
            <person name="Lee S.J."/>
            <person name="Kim Y."/>
            <person name="Won Y.J."/>
        </authorList>
    </citation>
    <scope>NUCLEOTIDE SEQUENCE [LARGE SCALE GENOMIC DNA]</scope>
    <source>
        <strain evidence="7">Wonlab-2016</strain>
    </source>
</reference>
<keyword evidence="1" id="KW-0479">Metal-binding</keyword>
<dbReference type="PROSITE" id="PS00028">
    <property type="entry name" value="ZINC_FINGER_C2H2_1"/>
    <property type="match status" value="5"/>
</dbReference>
<name>A0ABD0L7L2_9CAEN</name>
<dbReference type="AlphaFoldDB" id="A0ABD0L7L2"/>
<feature type="domain" description="C2H2-type" evidence="6">
    <location>
        <begin position="140"/>
        <end position="168"/>
    </location>
</feature>
<dbReference type="GO" id="GO:0008270">
    <property type="term" value="F:zinc ion binding"/>
    <property type="evidence" value="ECO:0007669"/>
    <property type="project" value="UniProtKB-KW"/>
</dbReference>
<dbReference type="Pfam" id="PF13912">
    <property type="entry name" value="zf-C2H2_6"/>
    <property type="match status" value="2"/>
</dbReference>
<dbReference type="InterPro" id="IPR036236">
    <property type="entry name" value="Znf_C2H2_sf"/>
</dbReference>
<dbReference type="Proteomes" id="UP001519460">
    <property type="component" value="Unassembled WGS sequence"/>
</dbReference>
<comment type="caution">
    <text evidence="7">The sequence shown here is derived from an EMBL/GenBank/DDBJ whole genome shotgun (WGS) entry which is preliminary data.</text>
</comment>
<dbReference type="GO" id="GO:0006355">
    <property type="term" value="P:regulation of DNA-templated transcription"/>
    <property type="evidence" value="ECO:0007669"/>
    <property type="project" value="UniProtKB-ARBA"/>
</dbReference>
<dbReference type="PANTHER" id="PTHR24379:SF127">
    <property type="entry name" value="BLOODY FINGERS-RELATED"/>
    <property type="match status" value="1"/>
</dbReference>
<feature type="domain" description="C2H2-type" evidence="6">
    <location>
        <begin position="8"/>
        <end position="36"/>
    </location>
</feature>
<accession>A0ABD0L7L2</accession>
<dbReference type="SMART" id="SM00355">
    <property type="entry name" value="ZnF_C2H2"/>
    <property type="match status" value="5"/>
</dbReference>
<evidence type="ECO:0000259" key="6">
    <source>
        <dbReference type="PROSITE" id="PS50157"/>
    </source>
</evidence>
<evidence type="ECO:0000256" key="1">
    <source>
        <dbReference type="ARBA" id="ARBA00022723"/>
    </source>
</evidence>
<protein>
    <recommendedName>
        <fullName evidence="6">C2H2-type domain-containing protein</fullName>
    </recommendedName>
</protein>
<keyword evidence="2" id="KW-0677">Repeat</keyword>
<feature type="domain" description="C2H2-type" evidence="6">
    <location>
        <begin position="69"/>
        <end position="96"/>
    </location>
</feature>
<dbReference type="Gene3D" id="3.30.160.60">
    <property type="entry name" value="Classic Zinc Finger"/>
    <property type="match status" value="2"/>
</dbReference>
<evidence type="ECO:0000256" key="3">
    <source>
        <dbReference type="ARBA" id="ARBA00022771"/>
    </source>
</evidence>
<sequence length="172" mass="19636">MEPVSKPFRCSLCDLAFAFETSLSSHKVIEHHEEPPHVCSVCELAFFSAGIFASHLIKHSLERKKSTGFECCVCAVEFPSLQGIRVHMSHHTGATLASKGRPPQKVKKFFKCDQCTSMFWEEEKLKEHAKIHGSAGAKILECEYCRLTFRLKKQLDLHLQRHHDHQRVYSAS</sequence>
<evidence type="ECO:0000256" key="5">
    <source>
        <dbReference type="PROSITE-ProRule" id="PRU00042"/>
    </source>
</evidence>
<keyword evidence="8" id="KW-1185">Reference proteome</keyword>
<evidence type="ECO:0000313" key="8">
    <source>
        <dbReference type="Proteomes" id="UP001519460"/>
    </source>
</evidence>
<evidence type="ECO:0000256" key="4">
    <source>
        <dbReference type="ARBA" id="ARBA00022833"/>
    </source>
</evidence>
<dbReference type="SUPFAM" id="SSF57667">
    <property type="entry name" value="beta-beta-alpha zinc fingers"/>
    <property type="match status" value="2"/>
</dbReference>